<sequence>MLLMTSTTTTPQRGVLASFAFLLISMLSAQALAHYNCASLGLQCFDEGPLSYSITSGTTVEVRCSGQVGRGCGGSGKKDIVIPATVKHKGTTYSVTAIGRYGLSVSGLTSVIIPDSVTTIGEEAFQGNFLTSVIIPDSVTSIGEEAFFRNALNSVLIPDGVTTIGRKTFSENALTSVIIPDSVTTIGNGAFGDNALTSVTIPDSVTTIEKRAFQYNALTSVIIPDSVTTIGNNAFTSNALTSVTIGNRVTTIGSFAFYSTALTNVTIPDSVTTIGEFAFYDNALTSVTIGNSVTSIGLAAFDGNALTSVTIPASVTTIRQTAFGENALTSAHFGGNFGDFQLNTTGSGSTEIEAMFDVNPNLTTITYCEGTTGWPQDFSNGSTTITATSIVCSPPDAPTIDSITPGAGQLTVAFTPGIDNGSPAYSYTASCLRVVGSGRVRVNVVGPTSPITVPSMYNGDTYECFVTATNIIGTSPASATSEPFVVGAPATFVPPPTGTPPPSATPVPTSPLWLLGIMAGLLSLVGFRNLRKA</sequence>
<dbReference type="PROSITE" id="PS50853">
    <property type="entry name" value="FN3"/>
    <property type="match status" value="1"/>
</dbReference>
<dbReference type="PANTHER" id="PTHR45661:SF3">
    <property type="entry name" value="IG-LIKE DOMAIN-CONTAINING PROTEIN"/>
    <property type="match status" value="1"/>
</dbReference>
<evidence type="ECO:0000259" key="1">
    <source>
        <dbReference type="PROSITE" id="PS50853"/>
    </source>
</evidence>
<dbReference type="InterPro" id="IPR013783">
    <property type="entry name" value="Ig-like_fold"/>
</dbReference>
<reference evidence="2" key="1">
    <citation type="submission" date="2019-02" db="EMBL/GenBank/DDBJ databases">
        <authorList>
            <person name="Li S.-H."/>
        </authorList>
    </citation>
    <scope>NUCLEOTIDE SEQUENCE</scope>
    <source>
        <strain evidence="2">IMCC11814</strain>
    </source>
</reference>
<evidence type="ECO:0000313" key="2">
    <source>
        <dbReference type="EMBL" id="MCX2978927.1"/>
    </source>
</evidence>
<organism evidence="2 3">
    <name type="scientific">Candidatus Marimicrobium litorale</name>
    <dbReference type="NCBI Taxonomy" id="2518991"/>
    <lineage>
        <taxon>Bacteria</taxon>
        <taxon>Pseudomonadati</taxon>
        <taxon>Pseudomonadota</taxon>
        <taxon>Gammaproteobacteria</taxon>
        <taxon>Cellvibrionales</taxon>
        <taxon>Halieaceae</taxon>
        <taxon>Marimicrobium</taxon>
    </lineage>
</organism>
<dbReference type="SUPFAM" id="SSF52058">
    <property type="entry name" value="L domain-like"/>
    <property type="match status" value="1"/>
</dbReference>
<dbReference type="Gene3D" id="2.60.40.10">
    <property type="entry name" value="Immunoglobulins"/>
    <property type="match status" value="1"/>
</dbReference>
<feature type="domain" description="Fibronectin type-III" evidence="1">
    <location>
        <begin position="394"/>
        <end position="489"/>
    </location>
</feature>
<gene>
    <name evidence="2" type="ORF">EYC82_16400</name>
</gene>
<comment type="caution">
    <text evidence="2">The sequence shown here is derived from an EMBL/GenBank/DDBJ whole genome shotgun (WGS) entry which is preliminary data.</text>
</comment>
<dbReference type="InterPro" id="IPR036116">
    <property type="entry name" value="FN3_sf"/>
</dbReference>
<keyword evidence="3" id="KW-1185">Reference proteome</keyword>
<dbReference type="SUPFAM" id="SSF49265">
    <property type="entry name" value="Fibronectin type III"/>
    <property type="match status" value="1"/>
</dbReference>
<dbReference type="EMBL" id="SHNO01000001">
    <property type="protein sequence ID" value="MCX2978927.1"/>
    <property type="molecule type" value="Genomic_DNA"/>
</dbReference>
<dbReference type="InterPro" id="IPR053139">
    <property type="entry name" value="Surface_bspA-like"/>
</dbReference>
<dbReference type="InterPro" id="IPR003961">
    <property type="entry name" value="FN3_dom"/>
</dbReference>
<dbReference type="InterPro" id="IPR026906">
    <property type="entry name" value="LRR_5"/>
</dbReference>
<dbReference type="Proteomes" id="UP001143304">
    <property type="component" value="Unassembled WGS sequence"/>
</dbReference>
<dbReference type="PANTHER" id="PTHR45661">
    <property type="entry name" value="SURFACE ANTIGEN"/>
    <property type="match status" value="1"/>
</dbReference>
<protein>
    <submittedName>
        <fullName evidence="2">Fibronectin type III domain-containing protein</fullName>
    </submittedName>
</protein>
<proteinExistence type="predicted"/>
<accession>A0ABT3T9G2</accession>
<dbReference type="Pfam" id="PF13306">
    <property type="entry name" value="LRR_5"/>
    <property type="match status" value="1"/>
</dbReference>
<dbReference type="Gene3D" id="3.80.10.10">
    <property type="entry name" value="Ribonuclease Inhibitor"/>
    <property type="match status" value="2"/>
</dbReference>
<evidence type="ECO:0000313" key="3">
    <source>
        <dbReference type="Proteomes" id="UP001143304"/>
    </source>
</evidence>
<dbReference type="InterPro" id="IPR032675">
    <property type="entry name" value="LRR_dom_sf"/>
</dbReference>
<name>A0ABT3T9G2_9GAMM</name>
<dbReference type="CDD" id="cd00063">
    <property type="entry name" value="FN3"/>
    <property type="match status" value="1"/>
</dbReference>